<reference evidence="2" key="1">
    <citation type="journal article" date="2019" name="Environ. Microbiol.">
        <title>Fungal ecological strategies reflected in gene transcription - a case study of two litter decomposers.</title>
        <authorList>
            <person name="Barbi F."/>
            <person name="Kohler A."/>
            <person name="Barry K."/>
            <person name="Baskaran P."/>
            <person name="Daum C."/>
            <person name="Fauchery L."/>
            <person name="Ihrmark K."/>
            <person name="Kuo A."/>
            <person name="LaButti K."/>
            <person name="Lipzen A."/>
            <person name="Morin E."/>
            <person name="Grigoriev I.V."/>
            <person name="Henrissat B."/>
            <person name="Lindahl B."/>
            <person name="Martin F."/>
        </authorList>
    </citation>
    <scope>NUCLEOTIDE SEQUENCE</scope>
    <source>
        <strain evidence="2">JB14</strain>
    </source>
</reference>
<gene>
    <name evidence="2" type="ORF">BT96DRAFT_1008996</name>
</gene>
<dbReference type="Pfam" id="PF20414">
    <property type="entry name" value="DUF6698"/>
    <property type="match status" value="1"/>
</dbReference>
<feature type="compositionally biased region" description="Acidic residues" evidence="1">
    <location>
        <begin position="1"/>
        <end position="17"/>
    </location>
</feature>
<evidence type="ECO:0000313" key="2">
    <source>
        <dbReference type="EMBL" id="KAE9383584.1"/>
    </source>
</evidence>
<protein>
    <submittedName>
        <fullName evidence="2">Uncharacterized protein</fullName>
    </submittedName>
</protein>
<feature type="region of interest" description="Disordered" evidence="1">
    <location>
        <begin position="201"/>
        <end position="222"/>
    </location>
</feature>
<dbReference type="EMBL" id="ML770397">
    <property type="protein sequence ID" value="KAE9383584.1"/>
    <property type="molecule type" value="Genomic_DNA"/>
</dbReference>
<accession>A0A6A4GDJ9</accession>
<proteinExistence type="predicted"/>
<dbReference type="InterPro" id="IPR046521">
    <property type="entry name" value="DUF6698"/>
</dbReference>
<dbReference type="AlphaFoldDB" id="A0A6A4GDJ9"/>
<feature type="region of interest" description="Disordered" evidence="1">
    <location>
        <begin position="1"/>
        <end position="31"/>
    </location>
</feature>
<evidence type="ECO:0000256" key="1">
    <source>
        <dbReference type="SAM" id="MobiDB-lite"/>
    </source>
</evidence>
<name>A0A6A4GDJ9_9AGAR</name>
<keyword evidence="3" id="KW-1185">Reference proteome</keyword>
<organism evidence="2 3">
    <name type="scientific">Gymnopus androsaceus JB14</name>
    <dbReference type="NCBI Taxonomy" id="1447944"/>
    <lineage>
        <taxon>Eukaryota</taxon>
        <taxon>Fungi</taxon>
        <taxon>Dikarya</taxon>
        <taxon>Basidiomycota</taxon>
        <taxon>Agaricomycotina</taxon>
        <taxon>Agaricomycetes</taxon>
        <taxon>Agaricomycetidae</taxon>
        <taxon>Agaricales</taxon>
        <taxon>Marasmiineae</taxon>
        <taxon>Omphalotaceae</taxon>
        <taxon>Gymnopus</taxon>
    </lineage>
</organism>
<dbReference type="OrthoDB" id="2662502at2759"/>
<sequence>MDSEDEGEPEESGDEDNLTPQEQADKEKRLQDKRIMTRNLASFKILCNLIPGFMDRVDTQGLPELMDFCSKASLHSGARAARSDDINNLKEALAHWLNFRPLGQCPNPILKHDDRTGRGFSSDLTGKLLTPIELDWQNPSVRSSIRAKTVVTSNSYFLRAFYSNEDGDPTNVEENFLKSTLLLQTWRQIFMSNGSIDIDGAHNGESDDSTAVGPPATKKARKSTRKTVAQLLDLKEATPRSIAYACVMLRFALSDAKAWNSDRSFNYEGLYLTIIDYLEDVMPGSVEEKQIQELLKWWTKNVFGEEDASKNMQPVFHFKNVVAAQRAAKLAECEAAEADAAAAIVAAPLTPPSTATA</sequence>
<evidence type="ECO:0000313" key="3">
    <source>
        <dbReference type="Proteomes" id="UP000799118"/>
    </source>
</evidence>
<dbReference type="Proteomes" id="UP000799118">
    <property type="component" value="Unassembled WGS sequence"/>
</dbReference>